<keyword evidence="3" id="KW-1185">Reference proteome</keyword>
<evidence type="ECO:0000313" key="3">
    <source>
        <dbReference type="Proteomes" id="UP001152523"/>
    </source>
</evidence>
<organism evidence="2 3">
    <name type="scientific">Cuscuta epithymum</name>
    <dbReference type="NCBI Taxonomy" id="186058"/>
    <lineage>
        <taxon>Eukaryota</taxon>
        <taxon>Viridiplantae</taxon>
        <taxon>Streptophyta</taxon>
        <taxon>Embryophyta</taxon>
        <taxon>Tracheophyta</taxon>
        <taxon>Spermatophyta</taxon>
        <taxon>Magnoliopsida</taxon>
        <taxon>eudicotyledons</taxon>
        <taxon>Gunneridae</taxon>
        <taxon>Pentapetalae</taxon>
        <taxon>asterids</taxon>
        <taxon>lamiids</taxon>
        <taxon>Solanales</taxon>
        <taxon>Convolvulaceae</taxon>
        <taxon>Cuscuteae</taxon>
        <taxon>Cuscuta</taxon>
        <taxon>Cuscuta subgen. Cuscuta</taxon>
    </lineage>
</organism>
<gene>
    <name evidence="2" type="ORF">CEPIT_LOCUS14937</name>
</gene>
<dbReference type="AlphaFoldDB" id="A0AAV0DKL4"/>
<keyword evidence="1" id="KW-0812">Transmembrane</keyword>
<evidence type="ECO:0000313" key="2">
    <source>
        <dbReference type="EMBL" id="CAH9099317.1"/>
    </source>
</evidence>
<keyword evidence="1" id="KW-0472">Membrane</keyword>
<evidence type="ECO:0000256" key="1">
    <source>
        <dbReference type="SAM" id="Phobius"/>
    </source>
</evidence>
<dbReference type="Proteomes" id="UP001152523">
    <property type="component" value="Unassembled WGS sequence"/>
</dbReference>
<feature type="transmembrane region" description="Helical" evidence="1">
    <location>
        <begin position="20"/>
        <end position="38"/>
    </location>
</feature>
<protein>
    <submittedName>
        <fullName evidence="2">Uncharacterized protein</fullName>
    </submittedName>
</protein>
<accession>A0AAV0DKL4</accession>
<reference evidence="2" key="1">
    <citation type="submission" date="2022-07" db="EMBL/GenBank/DDBJ databases">
        <authorList>
            <person name="Macas J."/>
            <person name="Novak P."/>
            <person name="Neumann P."/>
        </authorList>
    </citation>
    <scope>NUCLEOTIDE SEQUENCE</scope>
</reference>
<comment type="caution">
    <text evidence="2">The sequence shown here is derived from an EMBL/GenBank/DDBJ whole genome shotgun (WGS) entry which is preliminary data.</text>
</comment>
<name>A0AAV0DKL4_9ASTE</name>
<proteinExistence type="predicted"/>
<keyword evidence="1" id="KW-1133">Transmembrane helix</keyword>
<dbReference type="EMBL" id="CAMAPF010000105">
    <property type="protein sequence ID" value="CAH9099317.1"/>
    <property type="molecule type" value="Genomic_DNA"/>
</dbReference>
<sequence length="128" mass="14942">MTMGYLSMASKIHHHCATTFLNLLPMVILIFSIITWVWQHIRNWMGLGHEMTTFLSAIKWITKTHKGSTMKAKAVRLAFCASIYYIWHVRNELRFDGGLKTEADVISNVKHVVYKILYSLYPHELINF</sequence>